<protein>
    <submittedName>
        <fullName evidence="2">Uncharacterized protein</fullName>
    </submittedName>
</protein>
<reference evidence="2" key="1">
    <citation type="journal article" date="2015" name="Proc. Natl. Acad. Sci. U.S.A.">
        <title>Networks of energetic and metabolic interactions define dynamics in microbial communities.</title>
        <authorList>
            <person name="Embree M."/>
            <person name="Liu J.K."/>
            <person name="Al-Bassam M.M."/>
            <person name="Zengler K."/>
        </authorList>
    </citation>
    <scope>NUCLEOTIDE SEQUENCE</scope>
</reference>
<keyword evidence="1" id="KW-1133">Transmembrane helix</keyword>
<sequence>MLCADIINWNDKRQIRSINFFIFTSSINLSITVVAAMIDTFAHKNKSIKFAISVILIKT</sequence>
<name>A0A0W8FXN0_9ZZZZ</name>
<accession>A0A0W8FXN0</accession>
<keyword evidence="1" id="KW-0472">Membrane</keyword>
<evidence type="ECO:0000256" key="1">
    <source>
        <dbReference type="SAM" id="Phobius"/>
    </source>
</evidence>
<dbReference type="EMBL" id="LNQE01000638">
    <property type="protein sequence ID" value="KUG25629.1"/>
    <property type="molecule type" value="Genomic_DNA"/>
</dbReference>
<comment type="caution">
    <text evidence="2">The sequence shown here is derived from an EMBL/GenBank/DDBJ whole genome shotgun (WGS) entry which is preliminary data.</text>
</comment>
<feature type="transmembrane region" description="Helical" evidence="1">
    <location>
        <begin position="20"/>
        <end position="42"/>
    </location>
</feature>
<gene>
    <name evidence="2" type="ORF">ASZ90_004549</name>
</gene>
<proteinExistence type="predicted"/>
<dbReference type="AlphaFoldDB" id="A0A0W8FXN0"/>
<evidence type="ECO:0000313" key="2">
    <source>
        <dbReference type="EMBL" id="KUG25629.1"/>
    </source>
</evidence>
<keyword evidence="1" id="KW-0812">Transmembrane</keyword>
<organism evidence="2">
    <name type="scientific">hydrocarbon metagenome</name>
    <dbReference type="NCBI Taxonomy" id="938273"/>
    <lineage>
        <taxon>unclassified sequences</taxon>
        <taxon>metagenomes</taxon>
        <taxon>ecological metagenomes</taxon>
    </lineage>
</organism>